<dbReference type="InterPro" id="IPR040389">
    <property type="entry name" value="SMR"/>
</dbReference>
<dbReference type="GO" id="GO:0005634">
    <property type="term" value="C:nucleus"/>
    <property type="evidence" value="ECO:0007669"/>
    <property type="project" value="TreeGrafter"/>
</dbReference>
<evidence type="ECO:0000313" key="4">
    <source>
        <dbReference type="EnsemblPlants" id="Kaladp0011s0793.1.v1.1.CDS.1"/>
    </source>
</evidence>
<dbReference type="GO" id="GO:0032875">
    <property type="term" value="P:regulation of DNA endoreduplication"/>
    <property type="evidence" value="ECO:0007669"/>
    <property type="project" value="InterPro"/>
</dbReference>
<feature type="region of interest" description="Disordered" evidence="3">
    <location>
        <begin position="1"/>
        <end position="29"/>
    </location>
</feature>
<keyword evidence="2" id="KW-0131">Cell cycle</keyword>
<feature type="compositionally biased region" description="Low complexity" evidence="3">
    <location>
        <begin position="10"/>
        <end position="21"/>
    </location>
</feature>
<evidence type="ECO:0000313" key="5">
    <source>
        <dbReference type="Proteomes" id="UP000594263"/>
    </source>
</evidence>
<evidence type="ECO:0000256" key="2">
    <source>
        <dbReference type="ARBA" id="ARBA00023306"/>
    </source>
</evidence>
<proteinExistence type="predicted"/>
<dbReference type="PANTHER" id="PTHR33142:SF8">
    <property type="entry name" value="CYCLIN-DEPENDENT PROTEIN KINASE INHIBITOR SMR9"/>
    <property type="match status" value="1"/>
</dbReference>
<dbReference type="Proteomes" id="UP000594263">
    <property type="component" value="Unplaced"/>
</dbReference>
<dbReference type="Gramene" id="Kaladp0011s0793.1.v1.1">
    <property type="protein sequence ID" value="Kaladp0011s0793.1.v1.1.CDS.1"/>
    <property type="gene ID" value="Kaladp0011s0793.v1.1"/>
</dbReference>
<organism evidence="4 5">
    <name type="scientific">Kalanchoe fedtschenkoi</name>
    <name type="common">Lavender scallops</name>
    <name type="synonym">South American air plant</name>
    <dbReference type="NCBI Taxonomy" id="63787"/>
    <lineage>
        <taxon>Eukaryota</taxon>
        <taxon>Viridiplantae</taxon>
        <taxon>Streptophyta</taxon>
        <taxon>Embryophyta</taxon>
        <taxon>Tracheophyta</taxon>
        <taxon>Spermatophyta</taxon>
        <taxon>Magnoliopsida</taxon>
        <taxon>eudicotyledons</taxon>
        <taxon>Gunneridae</taxon>
        <taxon>Pentapetalae</taxon>
        <taxon>Saxifragales</taxon>
        <taxon>Crassulaceae</taxon>
        <taxon>Kalanchoe</taxon>
    </lineage>
</organism>
<name>A0A7N0RI03_KALFE</name>
<dbReference type="AlphaFoldDB" id="A0A7N0RI03"/>
<dbReference type="GO" id="GO:0004860">
    <property type="term" value="F:protein kinase inhibitor activity"/>
    <property type="evidence" value="ECO:0007669"/>
    <property type="project" value="UniProtKB-KW"/>
</dbReference>
<accession>A0A7N0RI03</accession>
<sequence>MATRRKAVSRSRIATRSSSIAKQPAKIDNDQEQQQLLEVATTGCQEASAISSTEQLCSPSPVKKSGGGRAEIRSDHIEDDGCCWSTPKAKRFRIPEMETCPPAPKKQRAAAEIGNCMLRRSSIPFFTPPELAEFFFRVSIPNMSSSAV</sequence>
<dbReference type="PANTHER" id="PTHR33142">
    <property type="entry name" value="CYCLIN-DEPENDENT PROTEIN KINASE INHIBITOR SMR13"/>
    <property type="match status" value="1"/>
</dbReference>
<dbReference type="EnsemblPlants" id="Kaladp0011s0793.1.v1.1">
    <property type="protein sequence ID" value="Kaladp0011s0793.1.v1.1.CDS.1"/>
    <property type="gene ID" value="Kaladp0011s0793.v1.1"/>
</dbReference>
<protein>
    <submittedName>
        <fullName evidence="4">Uncharacterized protein</fullName>
    </submittedName>
</protein>
<keyword evidence="1" id="KW-0649">Protein kinase inhibitor</keyword>
<reference evidence="4" key="1">
    <citation type="submission" date="2021-01" db="UniProtKB">
        <authorList>
            <consortium name="EnsemblPlants"/>
        </authorList>
    </citation>
    <scope>IDENTIFICATION</scope>
</reference>
<evidence type="ECO:0000256" key="1">
    <source>
        <dbReference type="ARBA" id="ARBA00023013"/>
    </source>
</evidence>
<keyword evidence="5" id="KW-1185">Reference proteome</keyword>
<evidence type="ECO:0000256" key="3">
    <source>
        <dbReference type="SAM" id="MobiDB-lite"/>
    </source>
</evidence>